<dbReference type="SUPFAM" id="SSF53067">
    <property type="entry name" value="Actin-like ATPase domain"/>
    <property type="match status" value="2"/>
</dbReference>
<sequence>MAIYADDALLAEETIDHSVDELAKFSGIIPQKEFRKKAIESFILTSGYHGKFDAIVGRGGLLKPIPGGTFEVDEAMLRDLTEERYNTHASNLGAILANEFAEDYQVQAYIVDPVVVDELQPVARISGLKGIERRSVGHVLNQKATARFVLNQNQKDYQNSNVIVAHLGGGISIGAHRQGKIIDMVNGLDGEGPYTPERTGGLPLVDFAEKIVTEQLTMPQIKKILAGQGGLNSYLHEIDLRKIETEMLSGDQEAAYYWEGMCYQIQKAIGEMAAVLEGRIDFIILTGGMAHSERLTKRIASHVSWIAPVEIVPGAMEMQALFEGVKRVLTGEEAAQRYETEEVSKVW</sequence>
<gene>
    <name evidence="9" type="primary">buk</name>
    <name evidence="11" type="ORF">RU97_GL001961</name>
</gene>
<keyword evidence="6 9" id="KW-0418">Kinase</keyword>
<dbReference type="Proteomes" id="UP000181884">
    <property type="component" value="Unassembled WGS sequence"/>
</dbReference>
<accession>A0A1L8RFQ6</accession>
<keyword evidence="12" id="KW-1185">Reference proteome</keyword>
<dbReference type="InterPro" id="IPR023865">
    <property type="entry name" value="Aliphatic_acid_kinase_CS"/>
</dbReference>
<evidence type="ECO:0000256" key="10">
    <source>
        <dbReference type="RuleBase" id="RU003835"/>
    </source>
</evidence>
<dbReference type="EMBL" id="JXKH01000004">
    <property type="protein sequence ID" value="OJG18564.1"/>
    <property type="molecule type" value="Genomic_DNA"/>
</dbReference>
<dbReference type="GO" id="GO:0006083">
    <property type="term" value="P:acetate metabolic process"/>
    <property type="evidence" value="ECO:0007669"/>
    <property type="project" value="TreeGrafter"/>
</dbReference>
<dbReference type="CDD" id="cd24011">
    <property type="entry name" value="ASKHA_NBD_BK"/>
    <property type="match status" value="1"/>
</dbReference>
<comment type="caution">
    <text evidence="11">The sequence shown here is derived from an EMBL/GenBank/DDBJ whole genome shotgun (WGS) entry which is preliminary data.</text>
</comment>
<evidence type="ECO:0000313" key="12">
    <source>
        <dbReference type="Proteomes" id="UP000181884"/>
    </source>
</evidence>
<dbReference type="GO" id="GO:0047761">
    <property type="term" value="F:butyrate kinase activity"/>
    <property type="evidence" value="ECO:0007669"/>
    <property type="project" value="UniProtKB-UniRule"/>
</dbReference>
<protein>
    <recommendedName>
        <fullName evidence="9">Probable butyrate kinase</fullName>
        <shortName evidence="9">BK</shortName>
        <ecNumber evidence="9">2.7.2.7</ecNumber>
    </recommendedName>
    <alternativeName>
        <fullName evidence="9">Branched-chain carboxylic acid kinase</fullName>
    </alternativeName>
</protein>
<dbReference type="Gene3D" id="3.30.420.40">
    <property type="match status" value="2"/>
</dbReference>
<comment type="similarity">
    <text evidence="2 9 10">Belongs to the acetokinase family.</text>
</comment>
<evidence type="ECO:0000256" key="1">
    <source>
        <dbReference type="ARBA" id="ARBA00004496"/>
    </source>
</evidence>
<dbReference type="PRINTS" id="PR00471">
    <property type="entry name" value="ACETATEKNASE"/>
</dbReference>
<evidence type="ECO:0000313" key="11">
    <source>
        <dbReference type="EMBL" id="OJG18564.1"/>
    </source>
</evidence>
<dbReference type="PROSITE" id="PS01076">
    <property type="entry name" value="ACETATE_KINASE_2"/>
    <property type="match status" value="1"/>
</dbReference>
<dbReference type="GO" id="GO:0008776">
    <property type="term" value="F:acetate kinase activity"/>
    <property type="evidence" value="ECO:0007669"/>
    <property type="project" value="TreeGrafter"/>
</dbReference>
<dbReference type="EC" id="2.7.2.7" evidence="9"/>
<dbReference type="GO" id="GO:0005524">
    <property type="term" value="F:ATP binding"/>
    <property type="evidence" value="ECO:0007669"/>
    <property type="project" value="UniProtKB-KW"/>
</dbReference>
<evidence type="ECO:0000256" key="3">
    <source>
        <dbReference type="ARBA" id="ARBA00022490"/>
    </source>
</evidence>
<keyword evidence="4 9" id="KW-0808">Transferase</keyword>
<dbReference type="PIRSF" id="PIRSF036458">
    <property type="entry name" value="Butyrate_kin"/>
    <property type="match status" value="1"/>
</dbReference>
<organism evidence="11 12">
    <name type="scientific">Enterococcus canis</name>
    <dbReference type="NCBI Taxonomy" id="214095"/>
    <lineage>
        <taxon>Bacteria</taxon>
        <taxon>Bacillati</taxon>
        <taxon>Bacillota</taxon>
        <taxon>Bacilli</taxon>
        <taxon>Lactobacillales</taxon>
        <taxon>Enterococcaceae</taxon>
        <taxon>Enterococcus</taxon>
    </lineage>
</organism>
<name>A0A1L8RFQ6_9ENTE</name>
<dbReference type="PANTHER" id="PTHR21060">
    <property type="entry name" value="ACETATE KINASE"/>
    <property type="match status" value="1"/>
</dbReference>
<dbReference type="GO" id="GO:0005737">
    <property type="term" value="C:cytoplasm"/>
    <property type="evidence" value="ECO:0007669"/>
    <property type="project" value="UniProtKB-SubCell"/>
</dbReference>
<evidence type="ECO:0000256" key="6">
    <source>
        <dbReference type="ARBA" id="ARBA00022777"/>
    </source>
</evidence>
<dbReference type="AlphaFoldDB" id="A0A1L8RFQ6"/>
<evidence type="ECO:0000256" key="8">
    <source>
        <dbReference type="ARBA" id="ARBA00048596"/>
    </source>
</evidence>
<keyword evidence="3 9" id="KW-0963">Cytoplasm</keyword>
<evidence type="ECO:0000256" key="9">
    <source>
        <dbReference type="HAMAP-Rule" id="MF_00542"/>
    </source>
</evidence>
<proteinExistence type="inferred from homology"/>
<comment type="subcellular location">
    <subcellularLocation>
        <location evidence="1 9">Cytoplasm</location>
    </subcellularLocation>
</comment>
<comment type="catalytic activity">
    <reaction evidence="8 9">
        <text>butanoate + ATP = butanoyl phosphate + ADP</text>
        <dbReference type="Rhea" id="RHEA:13585"/>
        <dbReference type="ChEBI" id="CHEBI:17968"/>
        <dbReference type="ChEBI" id="CHEBI:30616"/>
        <dbReference type="ChEBI" id="CHEBI:58079"/>
        <dbReference type="ChEBI" id="CHEBI:456216"/>
        <dbReference type="EC" id="2.7.2.7"/>
    </reaction>
</comment>
<dbReference type="InterPro" id="IPR043129">
    <property type="entry name" value="ATPase_NBD"/>
</dbReference>
<evidence type="ECO:0000256" key="2">
    <source>
        <dbReference type="ARBA" id="ARBA00008748"/>
    </source>
</evidence>
<dbReference type="InterPro" id="IPR011245">
    <property type="entry name" value="Butyrate_kin"/>
</dbReference>
<reference evidence="11 12" key="1">
    <citation type="submission" date="2014-12" db="EMBL/GenBank/DDBJ databases">
        <title>Draft genome sequences of 29 type strains of Enterococci.</title>
        <authorList>
            <person name="Zhong Z."/>
            <person name="Sun Z."/>
            <person name="Liu W."/>
            <person name="Zhang W."/>
            <person name="Zhang H."/>
        </authorList>
    </citation>
    <scope>NUCLEOTIDE SEQUENCE [LARGE SCALE GENOMIC DNA]</scope>
    <source>
        <strain evidence="11 12">DSM 17029</strain>
    </source>
</reference>
<dbReference type="NCBIfam" id="NF002834">
    <property type="entry name" value="PRK03011.1-5"/>
    <property type="match status" value="1"/>
</dbReference>
<dbReference type="InterPro" id="IPR000890">
    <property type="entry name" value="Aliphatic_acid_kin_short-chain"/>
</dbReference>
<dbReference type="Pfam" id="PF00871">
    <property type="entry name" value="Acetate_kinase"/>
    <property type="match status" value="1"/>
</dbReference>
<keyword evidence="5 9" id="KW-0547">Nucleotide-binding</keyword>
<evidence type="ECO:0000256" key="7">
    <source>
        <dbReference type="ARBA" id="ARBA00022840"/>
    </source>
</evidence>
<dbReference type="HAMAP" id="MF_00542">
    <property type="entry name" value="Butyrate_kinase"/>
    <property type="match status" value="1"/>
</dbReference>
<evidence type="ECO:0000256" key="5">
    <source>
        <dbReference type="ARBA" id="ARBA00022741"/>
    </source>
</evidence>
<dbReference type="STRING" id="214095.RU97_GL001961"/>
<keyword evidence="7 9" id="KW-0067">ATP-binding</keyword>
<dbReference type="PANTHER" id="PTHR21060:SF3">
    <property type="entry name" value="BUTYRATE KINASE 2-RELATED"/>
    <property type="match status" value="1"/>
</dbReference>
<dbReference type="NCBIfam" id="TIGR02707">
    <property type="entry name" value="butyr_kinase"/>
    <property type="match status" value="1"/>
</dbReference>
<evidence type="ECO:0000256" key="4">
    <source>
        <dbReference type="ARBA" id="ARBA00022679"/>
    </source>
</evidence>